<evidence type="ECO:0000313" key="3">
    <source>
        <dbReference type="Proteomes" id="UP001595821"/>
    </source>
</evidence>
<organism evidence="2 3">
    <name type="scientific">Natribaculum luteum</name>
    <dbReference type="NCBI Taxonomy" id="1586232"/>
    <lineage>
        <taxon>Archaea</taxon>
        <taxon>Methanobacteriati</taxon>
        <taxon>Methanobacteriota</taxon>
        <taxon>Stenosarchaea group</taxon>
        <taxon>Halobacteria</taxon>
        <taxon>Halobacteriales</taxon>
        <taxon>Natrialbaceae</taxon>
        <taxon>Natribaculum</taxon>
    </lineage>
</organism>
<dbReference type="Proteomes" id="UP001595821">
    <property type="component" value="Unassembled WGS sequence"/>
</dbReference>
<dbReference type="GeneID" id="71852538"/>
<accession>A0ABD5P3X3</accession>
<evidence type="ECO:0000259" key="1">
    <source>
        <dbReference type="Pfam" id="PF26033"/>
    </source>
</evidence>
<dbReference type="Pfam" id="PF26033">
    <property type="entry name" value="DUF8009"/>
    <property type="match status" value="1"/>
</dbReference>
<dbReference type="RefSeq" id="WP_246971694.1">
    <property type="nucleotide sequence ID" value="NZ_CP095397.1"/>
</dbReference>
<evidence type="ECO:0000313" key="2">
    <source>
        <dbReference type="EMBL" id="MFC4248906.1"/>
    </source>
</evidence>
<dbReference type="AlphaFoldDB" id="A0ABD5P3X3"/>
<dbReference type="EMBL" id="JBHSDJ010000129">
    <property type="protein sequence ID" value="MFC4248906.1"/>
    <property type="molecule type" value="Genomic_DNA"/>
</dbReference>
<proteinExistence type="predicted"/>
<reference evidence="2 3" key="1">
    <citation type="journal article" date="2014" name="Int. J. Syst. Evol. Microbiol.">
        <title>Complete genome sequence of Corynebacterium casei LMG S-19264T (=DSM 44701T), isolated from a smear-ripened cheese.</title>
        <authorList>
            <consortium name="US DOE Joint Genome Institute (JGI-PGF)"/>
            <person name="Walter F."/>
            <person name="Albersmeier A."/>
            <person name="Kalinowski J."/>
            <person name="Ruckert C."/>
        </authorList>
    </citation>
    <scope>NUCLEOTIDE SEQUENCE [LARGE SCALE GENOMIC DNA]</scope>
    <source>
        <strain evidence="2 3">IBRC-M 10912</strain>
    </source>
</reference>
<gene>
    <name evidence="2" type="ORF">ACFOZ7_18590</name>
</gene>
<sequence>MAGDADPSTIRSLAVSKEDVVNAFVYGRENPGTAVLRATPPFHGRMRARIHVYQVDDTRLTGAIHVHPADLLESEVVEEYPALEGVEDDLAAGDGEADPERVREEHARALEEWQKRARERIVDDVGLEVDGVEVHVDVKTLG</sequence>
<dbReference type="InterPro" id="IPR058322">
    <property type="entry name" value="DUF8009"/>
</dbReference>
<comment type="caution">
    <text evidence="2">The sequence shown here is derived from an EMBL/GenBank/DDBJ whole genome shotgun (WGS) entry which is preliminary data.</text>
</comment>
<name>A0ABD5P3X3_9EURY</name>
<protein>
    <recommendedName>
        <fullName evidence="1">DUF8009 domain-containing protein</fullName>
    </recommendedName>
</protein>
<feature type="domain" description="DUF8009" evidence="1">
    <location>
        <begin position="4"/>
        <end position="142"/>
    </location>
</feature>